<organism evidence="14 15">
    <name type="scientific">SAR324 cluster bacterium</name>
    <dbReference type="NCBI Taxonomy" id="2024889"/>
    <lineage>
        <taxon>Bacteria</taxon>
        <taxon>Deltaproteobacteria</taxon>
        <taxon>SAR324 cluster</taxon>
    </lineage>
</organism>
<dbReference type="PANTHER" id="PTHR11088">
    <property type="entry name" value="TRNA DIMETHYLALLYLTRANSFERASE"/>
    <property type="match status" value="1"/>
</dbReference>
<feature type="site" description="Interaction with substrate tRNA" evidence="10">
    <location>
        <position position="101"/>
    </location>
</feature>
<reference evidence="15" key="1">
    <citation type="submission" date="2017-09" db="EMBL/GenBank/DDBJ databases">
        <title>The Reconstruction of 2,631 Draft Metagenome-Assembled Genomes from the Global Oceans.</title>
        <authorList>
            <person name="Tully B.J."/>
            <person name="Graham E.D."/>
            <person name="Heidelberg J.F."/>
        </authorList>
    </citation>
    <scope>NUCLEOTIDE SEQUENCE [LARGE SCALE GENOMIC DNA]</scope>
</reference>
<evidence type="ECO:0000256" key="9">
    <source>
        <dbReference type="ARBA" id="ARBA00049563"/>
    </source>
</evidence>
<dbReference type="Pfam" id="PF01715">
    <property type="entry name" value="IPPT"/>
    <property type="match status" value="1"/>
</dbReference>
<evidence type="ECO:0000256" key="3">
    <source>
        <dbReference type="ARBA" id="ARBA00005842"/>
    </source>
</evidence>
<keyword evidence="7 10" id="KW-0067">ATP-binding</keyword>
<dbReference type="Gene3D" id="1.10.20.140">
    <property type="match status" value="1"/>
</dbReference>
<dbReference type="InterPro" id="IPR027417">
    <property type="entry name" value="P-loop_NTPase"/>
</dbReference>
<proteinExistence type="inferred from homology"/>
<comment type="catalytic activity">
    <reaction evidence="9 10 11">
        <text>adenosine(37) in tRNA + dimethylallyl diphosphate = N(6)-dimethylallyladenosine(37) in tRNA + diphosphate</text>
        <dbReference type="Rhea" id="RHEA:26482"/>
        <dbReference type="Rhea" id="RHEA-COMP:10162"/>
        <dbReference type="Rhea" id="RHEA-COMP:10375"/>
        <dbReference type="ChEBI" id="CHEBI:33019"/>
        <dbReference type="ChEBI" id="CHEBI:57623"/>
        <dbReference type="ChEBI" id="CHEBI:74411"/>
        <dbReference type="ChEBI" id="CHEBI:74415"/>
        <dbReference type="EC" id="2.5.1.75"/>
    </reaction>
</comment>
<feature type="binding site" evidence="10">
    <location>
        <begin position="12"/>
        <end position="17"/>
    </location>
    <ligand>
        <name>substrate</name>
    </ligand>
</feature>
<dbReference type="GO" id="GO:0005524">
    <property type="term" value="F:ATP binding"/>
    <property type="evidence" value="ECO:0007669"/>
    <property type="project" value="UniProtKB-UniRule"/>
</dbReference>
<dbReference type="EMBL" id="NZEX01000077">
    <property type="protein sequence ID" value="MAH63122.1"/>
    <property type="molecule type" value="Genomic_DNA"/>
</dbReference>
<evidence type="ECO:0000256" key="2">
    <source>
        <dbReference type="ARBA" id="ARBA00003213"/>
    </source>
</evidence>
<evidence type="ECO:0000256" key="11">
    <source>
        <dbReference type="RuleBase" id="RU003783"/>
    </source>
</evidence>
<evidence type="ECO:0000313" key="15">
    <source>
        <dbReference type="Proteomes" id="UP000226525"/>
    </source>
</evidence>
<feature type="region of interest" description="Interaction with substrate tRNA" evidence="10">
    <location>
        <begin position="35"/>
        <end position="38"/>
    </location>
</feature>
<dbReference type="AlphaFoldDB" id="A0A2D6YJ18"/>
<dbReference type="PANTHER" id="PTHR11088:SF60">
    <property type="entry name" value="TRNA DIMETHYLALLYLTRANSFERASE"/>
    <property type="match status" value="1"/>
</dbReference>
<evidence type="ECO:0000256" key="8">
    <source>
        <dbReference type="ARBA" id="ARBA00022842"/>
    </source>
</evidence>
<evidence type="ECO:0000256" key="4">
    <source>
        <dbReference type="ARBA" id="ARBA00022679"/>
    </source>
</evidence>
<comment type="similarity">
    <text evidence="3 10 13">Belongs to the IPP transferase family.</text>
</comment>
<dbReference type="Proteomes" id="UP000226525">
    <property type="component" value="Unassembled WGS sequence"/>
</dbReference>
<comment type="caution">
    <text evidence="14">The sequence shown here is derived from an EMBL/GenBank/DDBJ whole genome shotgun (WGS) entry which is preliminary data.</text>
</comment>
<comment type="function">
    <text evidence="2 10 12">Catalyzes the transfer of a dimethylallyl group onto the adenine at position 37 in tRNAs that read codons beginning with uridine, leading to the formation of N6-(dimethylallyl)adenosine (i(6)A).</text>
</comment>
<feature type="site" description="Interaction with substrate tRNA" evidence="10">
    <location>
        <position position="133"/>
    </location>
</feature>
<evidence type="ECO:0000256" key="13">
    <source>
        <dbReference type="RuleBase" id="RU003785"/>
    </source>
</evidence>
<keyword evidence="4 10" id="KW-0808">Transferase</keyword>
<dbReference type="SUPFAM" id="SSF52540">
    <property type="entry name" value="P-loop containing nucleoside triphosphate hydrolases"/>
    <property type="match status" value="1"/>
</dbReference>
<sequence>MIPSSIIITGPTASGKSDLALELAQKFNGEIICTDSMQVYRGMDIGTAKPTQAEQLAVPHYQIDLCNPDEHYSAGQYARDAEITLIKLGEHGKIPFLVGGSGLYYKALIYGLDEMPQIPKEIRLGVLNDWEIRGYEKCYQELETCDPELASRLSPRDATRVQRGLEIFRTTQKKMSSFQKSKLGNQATRFPVKIFGIHRERKALYQSINQRTEAMLKIGWIDEVKSLLELYSSSLSSLNGLGYKQIIAYLNSDLNNNQLVEAIQQKTRNFAKRQLTWFRQEKSLKWFEISQREQLFQETEAFLSKYH</sequence>
<evidence type="ECO:0000256" key="1">
    <source>
        <dbReference type="ARBA" id="ARBA00001946"/>
    </source>
</evidence>
<protein>
    <recommendedName>
        <fullName evidence="10">tRNA dimethylallyltransferase</fullName>
        <ecNumber evidence="10">2.5.1.75</ecNumber>
    </recommendedName>
    <alternativeName>
        <fullName evidence="10">Dimethylallyl diphosphate:tRNA dimethylallyltransferase</fullName>
        <shortName evidence="10">DMAPP:tRNA dimethylallyltransferase</shortName>
        <shortName evidence="10">DMATase</shortName>
    </alternativeName>
    <alternativeName>
        <fullName evidence="10">Isopentenyl-diphosphate:tRNA isopentenyltransferase</fullName>
        <shortName evidence="10">IPP transferase</shortName>
        <shortName evidence="10">IPPT</shortName>
        <shortName evidence="10">IPTase</shortName>
    </alternativeName>
</protein>
<dbReference type="InterPro" id="IPR039657">
    <property type="entry name" value="Dimethylallyltransferase"/>
</dbReference>
<comment type="caution">
    <text evidence="10">Lacks conserved residue(s) required for the propagation of feature annotation.</text>
</comment>
<keyword evidence="6 10" id="KW-0547">Nucleotide-binding</keyword>
<evidence type="ECO:0000256" key="12">
    <source>
        <dbReference type="RuleBase" id="RU003784"/>
    </source>
</evidence>
<dbReference type="GO" id="GO:0052381">
    <property type="term" value="F:tRNA dimethylallyltransferase activity"/>
    <property type="evidence" value="ECO:0007669"/>
    <property type="project" value="UniProtKB-UniRule"/>
</dbReference>
<gene>
    <name evidence="10" type="primary">miaA</name>
    <name evidence="14" type="ORF">CMN54_06715</name>
</gene>
<comment type="cofactor">
    <cofactor evidence="1 10">
        <name>Mg(2+)</name>
        <dbReference type="ChEBI" id="CHEBI:18420"/>
    </cofactor>
</comment>
<accession>A0A2D6YJ18</accession>
<dbReference type="HAMAP" id="MF_00185">
    <property type="entry name" value="IPP_trans"/>
    <property type="match status" value="1"/>
</dbReference>
<dbReference type="CDD" id="cd02019">
    <property type="entry name" value="NK"/>
    <property type="match status" value="1"/>
</dbReference>
<dbReference type="NCBIfam" id="TIGR00174">
    <property type="entry name" value="miaA"/>
    <property type="match status" value="1"/>
</dbReference>
<name>A0A2D6YJ18_9DELT</name>
<evidence type="ECO:0000256" key="7">
    <source>
        <dbReference type="ARBA" id="ARBA00022840"/>
    </source>
</evidence>
<evidence type="ECO:0000256" key="5">
    <source>
        <dbReference type="ARBA" id="ARBA00022694"/>
    </source>
</evidence>
<comment type="subunit">
    <text evidence="10">Monomer.</text>
</comment>
<dbReference type="Gene3D" id="3.40.50.300">
    <property type="entry name" value="P-loop containing nucleotide triphosphate hydrolases"/>
    <property type="match status" value="1"/>
</dbReference>
<evidence type="ECO:0000256" key="6">
    <source>
        <dbReference type="ARBA" id="ARBA00022741"/>
    </source>
</evidence>
<dbReference type="GO" id="GO:0006400">
    <property type="term" value="P:tRNA modification"/>
    <property type="evidence" value="ECO:0007669"/>
    <property type="project" value="TreeGrafter"/>
</dbReference>
<dbReference type="EC" id="2.5.1.75" evidence="10"/>
<feature type="binding site" evidence="10">
    <location>
        <begin position="10"/>
        <end position="17"/>
    </location>
    <ligand>
        <name>ATP</name>
        <dbReference type="ChEBI" id="CHEBI:30616"/>
    </ligand>
</feature>
<evidence type="ECO:0000256" key="10">
    <source>
        <dbReference type="HAMAP-Rule" id="MF_00185"/>
    </source>
</evidence>
<keyword evidence="5 10" id="KW-0819">tRNA processing</keyword>
<evidence type="ECO:0000313" key="14">
    <source>
        <dbReference type="EMBL" id="MAH63122.1"/>
    </source>
</evidence>
<keyword evidence="8 10" id="KW-0460">Magnesium</keyword>
<dbReference type="InterPro" id="IPR018022">
    <property type="entry name" value="IPT"/>
</dbReference>